<keyword evidence="2" id="KW-1185">Reference proteome</keyword>
<gene>
    <name evidence="1" type="ORF">JHL16_32230</name>
</gene>
<keyword evidence="1" id="KW-0378">Hydrolase</keyword>
<name>A0ACC5REF2_9HYPH</name>
<organism evidence="1 2">
    <name type="scientific">Taklimakanibacter albus</name>
    <dbReference type="NCBI Taxonomy" id="2800327"/>
    <lineage>
        <taxon>Bacteria</taxon>
        <taxon>Pseudomonadati</taxon>
        <taxon>Pseudomonadota</taxon>
        <taxon>Alphaproteobacteria</taxon>
        <taxon>Hyphomicrobiales</taxon>
        <taxon>Aestuariivirgaceae</taxon>
        <taxon>Taklimakanibacter</taxon>
    </lineage>
</organism>
<accession>A0ACC5REF2</accession>
<dbReference type="EMBL" id="JAENHL010000008">
    <property type="protein sequence ID" value="MBK1871079.1"/>
    <property type="molecule type" value="Genomic_DNA"/>
</dbReference>
<evidence type="ECO:0000313" key="2">
    <source>
        <dbReference type="Proteomes" id="UP000616151"/>
    </source>
</evidence>
<comment type="caution">
    <text evidence="1">The sequence shown here is derived from an EMBL/GenBank/DDBJ whole genome shotgun (WGS) entry which is preliminary data.</text>
</comment>
<reference evidence="1" key="1">
    <citation type="submission" date="2021-01" db="EMBL/GenBank/DDBJ databases">
        <authorList>
            <person name="Sun Q."/>
        </authorList>
    </citation>
    <scope>NUCLEOTIDE SEQUENCE</scope>
    <source>
        <strain evidence="1">YIM B02566</strain>
    </source>
</reference>
<dbReference type="Proteomes" id="UP000616151">
    <property type="component" value="Unassembled WGS sequence"/>
</dbReference>
<protein>
    <submittedName>
        <fullName evidence="1">Cytidine deaminase</fullName>
        <ecNumber evidence="1">3.5.4.5</ecNumber>
    </submittedName>
</protein>
<dbReference type="EC" id="3.5.4.5" evidence="1"/>
<evidence type="ECO:0000313" key="1">
    <source>
        <dbReference type="EMBL" id="MBK1871079.1"/>
    </source>
</evidence>
<proteinExistence type="predicted"/>
<sequence>MPDAALIAAAVAARAKAYAPYSRFLVGAAVKDETGVVHPGCNVENAAYPQGTCAEAGAIAAMVLAGGRKIVEAAVVGAGDGLVTPCGGCRQKLREFGADDLAIHVCDETGRIKRSFTLGELLPASFGPENLSS</sequence>